<feature type="non-terminal residue" evidence="2">
    <location>
        <position position="1"/>
    </location>
</feature>
<evidence type="ECO:0000313" key="3">
    <source>
        <dbReference type="Proteomes" id="UP000602905"/>
    </source>
</evidence>
<dbReference type="AlphaFoldDB" id="A0A8H7LS60"/>
<feature type="region of interest" description="Disordered" evidence="1">
    <location>
        <begin position="358"/>
        <end position="385"/>
    </location>
</feature>
<evidence type="ECO:0000313" key="2">
    <source>
        <dbReference type="EMBL" id="KAF8702311.1"/>
    </source>
</evidence>
<feature type="region of interest" description="Disordered" evidence="1">
    <location>
        <begin position="1"/>
        <end position="20"/>
    </location>
</feature>
<feature type="compositionally biased region" description="Low complexity" evidence="1">
    <location>
        <begin position="422"/>
        <end position="431"/>
    </location>
</feature>
<name>A0A8H7LS60_9AGAM</name>
<feature type="compositionally biased region" description="Low complexity" evidence="1">
    <location>
        <begin position="372"/>
        <end position="382"/>
    </location>
</feature>
<reference evidence="2" key="1">
    <citation type="submission" date="2020-09" db="EMBL/GenBank/DDBJ databases">
        <title>Comparative genome analyses of four rice-infecting Rhizoctonia solani isolates reveal extensive enrichment of homogalacturonan modification genes.</title>
        <authorList>
            <person name="Lee D.-Y."/>
            <person name="Jeon J."/>
            <person name="Kim K.-T."/>
            <person name="Cheong K."/>
            <person name="Song H."/>
            <person name="Choi G."/>
            <person name="Ko J."/>
            <person name="Opiyo S.O."/>
            <person name="Zuo S."/>
            <person name="Madhav S."/>
            <person name="Lee Y.-H."/>
            <person name="Wang G.-L."/>
        </authorList>
    </citation>
    <scope>NUCLEOTIDE SEQUENCE</scope>
    <source>
        <strain evidence="2">AG1-IA WGL</strain>
    </source>
</reference>
<accession>A0A8H7LS60</accession>
<organism evidence="2 3">
    <name type="scientific">Rhizoctonia solani</name>
    <dbReference type="NCBI Taxonomy" id="456999"/>
    <lineage>
        <taxon>Eukaryota</taxon>
        <taxon>Fungi</taxon>
        <taxon>Dikarya</taxon>
        <taxon>Basidiomycota</taxon>
        <taxon>Agaricomycotina</taxon>
        <taxon>Agaricomycetes</taxon>
        <taxon>Cantharellales</taxon>
        <taxon>Ceratobasidiaceae</taxon>
        <taxon>Rhizoctonia</taxon>
    </lineage>
</organism>
<feature type="compositionally biased region" description="Pro residues" evidence="1">
    <location>
        <begin position="86"/>
        <end position="95"/>
    </location>
</feature>
<evidence type="ECO:0000256" key="1">
    <source>
        <dbReference type="SAM" id="MobiDB-lite"/>
    </source>
</evidence>
<sequence>MSTADTGQSNSFSQNSDISITPSLQESNKLLRSLYTTSTRSACVNSVNNVTNHTSRKLRALNTRLPSSGGLDSSLPDPNKIICPNSAPPRSPPLLPQGTGGNQTPKGLPILLPTVPINTRMPDLANTAFSQISSIGFMELTYTSPTLSQAHPSFSQVSSNYAMGLMYMSPNLTQASLVSNQTLGLDAIMAADEVERAFVALLHPQSCASSRASFHSANAIPLSRSAPIDGRNGTLPDDDPAKHLKQTLINAAYQYNNKASPAKNTDEMADRLILGISTIFNFFTAQQAKLEKCTKFSGILSNALHKILSHIKVYKDACANNFEHRSQNGLGMSQDHHSYTPHPGTAWGDVFPDNKSYAHNPITHELLPQPQPTSNSSPPTNNDSQIESMLNSILDRMNKHDKELQEIRRLCKPTKPKPANPNPNSAQAKVL</sequence>
<feature type="region of interest" description="Disordered" evidence="1">
    <location>
        <begin position="409"/>
        <end position="431"/>
    </location>
</feature>
<protein>
    <submittedName>
        <fullName evidence="2">Uncharacterized protein</fullName>
    </submittedName>
</protein>
<feature type="region of interest" description="Disordered" evidence="1">
    <location>
        <begin position="83"/>
        <end position="102"/>
    </location>
</feature>
<dbReference type="Proteomes" id="UP000602905">
    <property type="component" value="Unassembled WGS sequence"/>
</dbReference>
<proteinExistence type="predicted"/>
<gene>
    <name evidence="2" type="ORF">RHS03_06372</name>
</gene>
<dbReference type="EMBL" id="JACYCD010000121">
    <property type="protein sequence ID" value="KAF8702311.1"/>
    <property type="molecule type" value="Genomic_DNA"/>
</dbReference>
<comment type="caution">
    <text evidence="2">The sequence shown here is derived from an EMBL/GenBank/DDBJ whole genome shotgun (WGS) entry which is preliminary data.</text>
</comment>